<feature type="compositionally biased region" description="Low complexity" evidence="1">
    <location>
        <begin position="119"/>
        <end position="132"/>
    </location>
</feature>
<feature type="domain" description="Excalibur calcium-binding" evidence="2">
    <location>
        <begin position="113"/>
        <end position="149"/>
    </location>
</feature>
<keyword evidence="4" id="KW-1185">Reference proteome</keyword>
<name>A0A1I7MSM1_9MICC</name>
<dbReference type="Pfam" id="PF05901">
    <property type="entry name" value="Excalibur"/>
    <property type="match status" value="1"/>
</dbReference>
<dbReference type="EMBL" id="FPCG01000016">
    <property type="protein sequence ID" value="SFV24947.1"/>
    <property type="molecule type" value="Genomic_DNA"/>
</dbReference>
<evidence type="ECO:0000313" key="4">
    <source>
        <dbReference type="Proteomes" id="UP000198881"/>
    </source>
</evidence>
<organism evidence="3 4">
    <name type="scientific">Micrococcus terreus</name>
    <dbReference type="NCBI Taxonomy" id="574650"/>
    <lineage>
        <taxon>Bacteria</taxon>
        <taxon>Bacillati</taxon>
        <taxon>Actinomycetota</taxon>
        <taxon>Actinomycetes</taxon>
        <taxon>Micrococcales</taxon>
        <taxon>Micrococcaceae</taxon>
        <taxon>Micrococcus</taxon>
    </lineage>
</organism>
<reference evidence="3 4" key="1">
    <citation type="submission" date="2016-10" db="EMBL/GenBank/DDBJ databases">
        <authorList>
            <person name="de Groot N.N."/>
        </authorList>
    </citation>
    <scope>NUCLEOTIDE SEQUENCE [LARGE SCALE GENOMIC DNA]</scope>
    <source>
        <strain evidence="3 4">CGMCC 1.7054</strain>
    </source>
</reference>
<proteinExistence type="predicted"/>
<dbReference type="SMART" id="SM00894">
    <property type="entry name" value="Excalibur"/>
    <property type="match status" value="1"/>
</dbReference>
<feature type="region of interest" description="Disordered" evidence="1">
    <location>
        <begin position="28"/>
        <end position="149"/>
    </location>
</feature>
<evidence type="ECO:0000313" key="3">
    <source>
        <dbReference type="EMBL" id="SFV24947.1"/>
    </source>
</evidence>
<dbReference type="InterPro" id="IPR008613">
    <property type="entry name" value="Excalibur_Ca-bd_domain"/>
</dbReference>
<dbReference type="RefSeq" id="WP_342715316.1">
    <property type="nucleotide sequence ID" value="NZ_FPCG01000016.1"/>
</dbReference>
<feature type="compositionally biased region" description="Pro residues" evidence="1">
    <location>
        <begin position="71"/>
        <end position="107"/>
    </location>
</feature>
<dbReference type="PRINTS" id="PR01217">
    <property type="entry name" value="PRICHEXTENSN"/>
</dbReference>
<dbReference type="AlphaFoldDB" id="A0A1I7MSM1"/>
<sequence>MKAKYELWVTQAEHDAMARVLATCDTQKVPEAGEDFDITAGQAREAEKPTQAPAPARTTPAPKQPAKPTYTPAPKPTPTSKPTPTYTPKPQPTYTPKPQPTYTPKPTQPAARYYKNCSAARAAGAAPVRVGEPGYGRHLDRDGDGIGCE</sequence>
<feature type="compositionally biased region" description="Basic and acidic residues" evidence="1">
    <location>
        <begin position="135"/>
        <end position="149"/>
    </location>
</feature>
<feature type="compositionally biased region" description="Low complexity" evidence="1">
    <location>
        <begin position="49"/>
        <end position="70"/>
    </location>
</feature>
<accession>A0A1I7MSM1</accession>
<dbReference type="Proteomes" id="UP000198881">
    <property type="component" value="Unassembled WGS sequence"/>
</dbReference>
<evidence type="ECO:0000256" key="1">
    <source>
        <dbReference type="SAM" id="MobiDB-lite"/>
    </source>
</evidence>
<dbReference type="STRING" id="574650.SAMN04487966_1165"/>
<gene>
    <name evidence="3" type="ORF">SAMN04487966_1165</name>
</gene>
<evidence type="ECO:0000259" key="2">
    <source>
        <dbReference type="SMART" id="SM00894"/>
    </source>
</evidence>
<protein>
    <submittedName>
        <fullName evidence="3">Excalibur calcium-binding domain-containing protein</fullName>
    </submittedName>
</protein>